<feature type="domain" description="EFHB C-terminal EF-hand" evidence="5">
    <location>
        <begin position="340"/>
        <end position="414"/>
    </location>
</feature>
<organism evidence="6 7">
    <name type="scientific">Paramecium pentaurelia</name>
    <dbReference type="NCBI Taxonomy" id="43138"/>
    <lineage>
        <taxon>Eukaryota</taxon>
        <taxon>Sar</taxon>
        <taxon>Alveolata</taxon>
        <taxon>Ciliophora</taxon>
        <taxon>Intramacronucleata</taxon>
        <taxon>Oligohymenophorea</taxon>
        <taxon>Peniculida</taxon>
        <taxon>Parameciidae</taxon>
        <taxon>Paramecium</taxon>
    </lineage>
</organism>
<evidence type="ECO:0000256" key="3">
    <source>
        <dbReference type="ARBA" id="ARBA00022737"/>
    </source>
</evidence>
<evidence type="ECO:0000256" key="4">
    <source>
        <dbReference type="ARBA" id="ARBA00023212"/>
    </source>
</evidence>
<dbReference type="GO" id="GO:0005856">
    <property type="term" value="C:cytoskeleton"/>
    <property type="evidence" value="ECO:0007669"/>
    <property type="project" value="UniProtKB-SubCell"/>
</dbReference>
<dbReference type="OrthoDB" id="2096280at2759"/>
<gene>
    <name evidence="6" type="ORF">PPENT_87.1.T0200405</name>
</gene>
<keyword evidence="7" id="KW-1185">Reference proteome</keyword>
<dbReference type="Pfam" id="PF25325">
    <property type="entry name" value="EF-hand_EFHB_C"/>
    <property type="match status" value="1"/>
</dbReference>
<comment type="caution">
    <text evidence="6">The sequence shown here is derived from an EMBL/GenBank/DDBJ whole genome shotgun (WGS) entry which is preliminary data.</text>
</comment>
<keyword evidence="4" id="KW-0206">Cytoskeleton</keyword>
<keyword evidence="2" id="KW-0963">Cytoplasm</keyword>
<reference evidence="6" key="1">
    <citation type="submission" date="2021-01" db="EMBL/GenBank/DDBJ databases">
        <authorList>
            <consortium name="Genoscope - CEA"/>
            <person name="William W."/>
        </authorList>
    </citation>
    <scope>NUCLEOTIDE SEQUENCE</scope>
</reference>
<keyword evidence="3" id="KW-0677">Repeat</keyword>
<sequence>MSGKTRDYFGTLKSAGRTVLKEDSAGACIQPIQNQVLETPPHIKKYRKSYKHQHGCSILHPGLVDAPKQQGNWIYGRKTEFSDKAGELFKQQPQGIKELINEINEQKYASHIKEPLGTMPTRNYNWPDEAKSDGFAFGQKIPPSEYSAKEVVFPPDAKRDEERIRLMYLKSHGNFEAGEQKNREYNWKINPNDYRFGKKEEREQEQMKKILQHELTQNQYPKTTIISKNQEDWKNYNEDPLGKPKNQAQLNPRMPQIFGEMKKNEQWTAGQCINGQPTQKEVQHDLDLGKATKFGFRNQPKPGDETRAFGVPAIRNDINKKGMKSVADPQNYGDEVPAVALLFPEKFSHMGLSEQDFLCLRTKKEIKDIFESIGIKYGIGKFEGIFKRAIEIQSAQDDKVSVKAFQLAVQEMHHID</sequence>
<evidence type="ECO:0000256" key="1">
    <source>
        <dbReference type="ARBA" id="ARBA00004245"/>
    </source>
</evidence>
<dbReference type="InterPro" id="IPR057428">
    <property type="entry name" value="EFHB_EF-hand_C"/>
</dbReference>
<evidence type="ECO:0000259" key="5">
    <source>
        <dbReference type="Pfam" id="PF25325"/>
    </source>
</evidence>
<dbReference type="AlphaFoldDB" id="A0A8S1TIH4"/>
<accession>A0A8S1TIH4</accession>
<dbReference type="Proteomes" id="UP000689195">
    <property type="component" value="Unassembled WGS sequence"/>
</dbReference>
<proteinExistence type="predicted"/>
<protein>
    <recommendedName>
        <fullName evidence="5">EFHB C-terminal EF-hand domain-containing protein</fullName>
    </recommendedName>
</protein>
<dbReference type="EMBL" id="CAJJDO010000020">
    <property type="protein sequence ID" value="CAD8150679.1"/>
    <property type="molecule type" value="Genomic_DNA"/>
</dbReference>
<name>A0A8S1TIH4_9CILI</name>
<evidence type="ECO:0000313" key="6">
    <source>
        <dbReference type="EMBL" id="CAD8150679.1"/>
    </source>
</evidence>
<dbReference type="PANTHER" id="PTHR12086:SF12">
    <property type="entry name" value="EF-HAND DOMAIN-CONTAINING FAMILY MEMBER B"/>
    <property type="match status" value="1"/>
</dbReference>
<dbReference type="InterPro" id="IPR040193">
    <property type="entry name" value="EFHC1/EFHC2/EFHB"/>
</dbReference>
<dbReference type="PANTHER" id="PTHR12086">
    <property type="entry name" value="EF-HAND DOMAIN C-TERMINAL CONTAINING PROTEIN"/>
    <property type="match status" value="1"/>
</dbReference>
<evidence type="ECO:0000256" key="2">
    <source>
        <dbReference type="ARBA" id="ARBA00022490"/>
    </source>
</evidence>
<comment type="subcellular location">
    <subcellularLocation>
        <location evidence="1">Cytoplasm</location>
        <location evidence="1">Cytoskeleton</location>
    </subcellularLocation>
</comment>
<evidence type="ECO:0000313" key="7">
    <source>
        <dbReference type="Proteomes" id="UP000689195"/>
    </source>
</evidence>